<dbReference type="EMBL" id="FOXU01000006">
    <property type="protein sequence ID" value="SFQ62578.1"/>
    <property type="molecule type" value="Genomic_DNA"/>
</dbReference>
<dbReference type="InterPro" id="IPR001296">
    <property type="entry name" value="Glyco_trans_1"/>
</dbReference>
<dbReference type="Gene3D" id="3.40.50.2000">
    <property type="entry name" value="Glycogen Phosphorylase B"/>
    <property type="match status" value="2"/>
</dbReference>
<dbReference type="OrthoDB" id="9790710at2"/>
<dbReference type="GO" id="GO:0016757">
    <property type="term" value="F:glycosyltransferase activity"/>
    <property type="evidence" value="ECO:0007669"/>
    <property type="project" value="InterPro"/>
</dbReference>
<dbReference type="Pfam" id="PF00534">
    <property type="entry name" value="Glycos_transf_1"/>
    <property type="match status" value="1"/>
</dbReference>
<feature type="domain" description="Glycosyl transferase family 1" evidence="2">
    <location>
        <begin position="210"/>
        <end position="364"/>
    </location>
</feature>
<dbReference type="STRING" id="126156.SAMN05421670_3067"/>
<organism evidence="3 4">
    <name type="scientific">Psychrobacillus psychrotolerans</name>
    <dbReference type="NCBI Taxonomy" id="126156"/>
    <lineage>
        <taxon>Bacteria</taxon>
        <taxon>Bacillati</taxon>
        <taxon>Bacillota</taxon>
        <taxon>Bacilli</taxon>
        <taxon>Bacillales</taxon>
        <taxon>Bacillaceae</taxon>
        <taxon>Psychrobacillus</taxon>
    </lineage>
</organism>
<dbReference type="SUPFAM" id="SSF53756">
    <property type="entry name" value="UDP-Glycosyltransferase/glycogen phosphorylase"/>
    <property type="match status" value="1"/>
</dbReference>
<evidence type="ECO:0000259" key="2">
    <source>
        <dbReference type="Pfam" id="PF00534"/>
    </source>
</evidence>
<proteinExistence type="predicted"/>
<keyword evidence="1 3" id="KW-0808">Transferase</keyword>
<reference evidence="4" key="1">
    <citation type="submission" date="2016-10" db="EMBL/GenBank/DDBJ databases">
        <authorList>
            <person name="Varghese N."/>
            <person name="Submissions S."/>
        </authorList>
    </citation>
    <scope>NUCLEOTIDE SEQUENCE [LARGE SCALE GENOMIC DNA]</scope>
    <source>
        <strain evidence="4">DSM 11706</strain>
    </source>
</reference>
<evidence type="ECO:0000256" key="1">
    <source>
        <dbReference type="ARBA" id="ARBA00022679"/>
    </source>
</evidence>
<evidence type="ECO:0000313" key="4">
    <source>
        <dbReference type="Proteomes" id="UP000198734"/>
    </source>
</evidence>
<keyword evidence="4" id="KW-1185">Reference proteome</keyword>
<name>A0A1I6A1P9_9BACI</name>
<dbReference type="RefSeq" id="WP_093537736.1">
    <property type="nucleotide sequence ID" value="NZ_FOXU01000006.1"/>
</dbReference>
<accession>A0A1I6A1P9</accession>
<dbReference type="GO" id="GO:0009103">
    <property type="term" value="P:lipopolysaccharide biosynthetic process"/>
    <property type="evidence" value="ECO:0007669"/>
    <property type="project" value="TreeGrafter"/>
</dbReference>
<sequence length="400" mass="46346">MNILYVSSLCSDKKFNEIFEKSIIKPQQQAQKFHSLLSKGLITNVDHIYVMSRPPINKSTKLKIKSKEAEKKIVYHYLKVSKNPLIRHFSFFFNGFINTLKWIIKNKEKEKVIFCDVLNLSISIPALLAAKLVGIKIIAIVTDLPNYIIYSNLKKTFLSRITNKLFEEIYNHFISKYDSYILLTEQMNPVVNPYNKPYVIIEGIVNIGMENIQNTLNNKYKEKIIMYTGALHEKYGVKKLIEAFIDIKRIDSRLWIYGAGDMEDEVRKYERKDTRIKYFGVVPNEEIVKEQLKATLLVNPRSYKEEYTKYSFPSKNMEYMASGTPVLAAPLKGMPKEYFDYVFLINDDTKDGLTQCLDSLLGKSSLELHEKGQRAKEFVLAEKNNIVQANKAVNLVNEVI</sequence>
<dbReference type="PANTHER" id="PTHR46401">
    <property type="entry name" value="GLYCOSYLTRANSFERASE WBBK-RELATED"/>
    <property type="match status" value="1"/>
</dbReference>
<dbReference type="PANTHER" id="PTHR46401:SF2">
    <property type="entry name" value="GLYCOSYLTRANSFERASE WBBK-RELATED"/>
    <property type="match status" value="1"/>
</dbReference>
<protein>
    <submittedName>
        <fullName evidence="3">Glycosyltransferase involved in cell wall bisynthesis</fullName>
    </submittedName>
</protein>
<gene>
    <name evidence="3" type="ORF">SAMN05421670_3067</name>
</gene>
<evidence type="ECO:0000313" key="3">
    <source>
        <dbReference type="EMBL" id="SFQ62578.1"/>
    </source>
</evidence>
<dbReference type="Proteomes" id="UP000198734">
    <property type="component" value="Unassembled WGS sequence"/>
</dbReference>
<dbReference type="AlphaFoldDB" id="A0A1I6A1P9"/>